<feature type="transmembrane region" description="Helical" evidence="9">
    <location>
        <begin position="209"/>
        <end position="228"/>
    </location>
</feature>
<feature type="transmembrane region" description="Helical" evidence="9">
    <location>
        <begin position="464"/>
        <end position="486"/>
    </location>
</feature>
<evidence type="ECO:0000313" key="11">
    <source>
        <dbReference type="EMBL" id="KAG9511383.1"/>
    </source>
</evidence>
<evidence type="ECO:0000256" key="9">
    <source>
        <dbReference type="SAM" id="Phobius"/>
    </source>
</evidence>
<feature type="transmembrane region" description="Helical" evidence="9">
    <location>
        <begin position="264"/>
        <end position="287"/>
    </location>
</feature>
<evidence type="ECO:0000256" key="7">
    <source>
        <dbReference type="ARBA" id="ARBA00023136"/>
    </source>
</evidence>
<evidence type="ECO:0000256" key="4">
    <source>
        <dbReference type="ARBA" id="ARBA00022692"/>
    </source>
</evidence>
<keyword evidence="6 9" id="KW-1133">Transmembrane helix</keyword>
<feature type="transmembrane region" description="Helical" evidence="9">
    <location>
        <begin position="438"/>
        <end position="458"/>
    </location>
</feature>
<feature type="domain" description="Amino acid transporter transmembrane" evidence="10">
    <location>
        <begin position="115"/>
        <end position="521"/>
    </location>
</feature>
<name>A0ABQ7SD88_9ACAR</name>
<sequence length="539" mass="60309">MEIYMNPIFDVAKRGSEFLRNHFPKPGVANSLRNQCHEQQQCYEHQLREYSPNLQGAKGVPIAGVPSTISDGVSNVETKFRLPNDESGITPITPPAPPKPHSEIVGEFDGLGDGKISDWQAGWNITNAIQGMSLVSLPYAVLHGGYWGLASLVFVAYICCHTGKILVDCLYEYDEKTGKIVRVRDSYVEIAQVCFGQKYGGKIINTAQVIELLMTCILYVVLTGDLMIGTFPEGDIDLRSWMMLCSILLIPCAFLKDLQSVSTLSLWCTIIHFAINAVIFAYCFLNISDWYWDKVTFKIDAATFPICLGIVVFSYTSQIFLPSLEGNMSEPARFDDMLDWSHIAAALCKTLFAWVGFLTFGDATQEVITNNLPTRGFKALVNLTLVIKALLSYPLPYYAAAHLLEICLFKRKPTEQEPDGEGDQPFPSMWTRDGEYRVWAVGFRVTLVMITMFAAISIPHFALLLGFIGSFTGTMLSFVWPCYFHMYLRWNDLEMRTIVWECFIIVLGVFFGLTGMYSSFIGLLEVGMVDVVTAGIVTT</sequence>
<feature type="transmembrane region" description="Helical" evidence="9">
    <location>
        <begin position="340"/>
        <end position="360"/>
    </location>
</feature>
<comment type="subcellular location">
    <subcellularLocation>
        <location evidence="1">Cytoplasmic vesicle membrane</location>
        <topology evidence="1">Multi-pass membrane protein</topology>
    </subcellularLocation>
</comment>
<proteinExistence type="inferred from homology"/>
<evidence type="ECO:0000256" key="6">
    <source>
        <dbReference type="ARBA" id="ARBA00022989"/>
    </source>
</evidence>
<keyword evidence="8" id="KW-0968">Cytoplasmic vesicle</keyword>
<evidence type="ECO:0000259" key="10">
    <source>
        <dbReference type="Pfam" id="PF01490"/>
    </source>
</evidence>
<keyword evidence="4 9" id="KW-0812">Transmembrane</keyword>
<evidence type="ECO:0000256" key="8">
    <source>
        <dbReference type="ARBA" id="ARBA00023329"/>
    </source>
</evidence>
<reference evidence="11 12" key="1">
    <citation type="submission" date="2020-10" db="EMBL/GenBank/DDBJ databases">
        <authorList>
            <person name="Klimov P.B."/>
            <person name="Dyachkov S.M."/>
            <person name="Chetverikov P.E."/>
        </authorList>
    </citation>
    <scope>NUCLEOTIDE SEQUENCE [LARGE SCALE GENOMIC DNA]</scope>
    <source>
        <strain evidence="11">BMOC 18-1129-001#AD2665</strain>
        <tissue evidence="11">Entire mites</tissue>
    </source>
</reference>
<evidence type="ECO:0000256" key="5">
    <source>
        <dbReference type="ARBA" id="ARBA00022775"/>
    </source>
</evidence>
<protein>
    <submittedName>
        <fullName evidence="11">Vesicular inhibitory amino acid transporter</fullName>
    </submittedName>
</protein>
<feature type="transmembrane region" description="Helical" evidence="9">
    <location>
        <begin position="498"/>
        <end position="520"/>
    </location>
</feature>
<feature type="non-terminal residue" evidence="11">
    <location>
        <position position="1"/>
    </location>
</feature>
<evidence type="ECO:0000256" key="1">
    <source>
        <dbReference type="ARBA" id="ARBA00004439"/>
    </source>
</evidence>
<keyword evidence="3" id="KW-0813">Transport</keyword>
<keyword evidence="12" id="KW-1185">Reference proteome</keyword>
<evidence type="ECO:0000313" key="12">
    <source>
        <dbReference type="Proteomes" id="UP000825002"/>
    </source>
</evidence>
<feature type="transmembrane region" description="Helical" evidence="9">
    <location>
        <begin position="299"/>
        <end position="320"/>
    </location>
</feature>
<dbReference type="Proteomes" id="UP000825002">
    <property type="component" value="Unassembled WGS sequence"/>
</dbReference>
<comment type="caution">
    <text evidence="11">The sequence shown here is derived from an EMBL/GenBank/DDBJ whole genome shotgun (WGS) entry which is preliminary data.</text>
</comment>
<keyword evidence="7 9" id="KW-0472">Membrane</keyword>
<dbReference type="PANTHER" id="PTHR22950">
    <property type="entry name" value="AMINO ACID TRANSPORTER"/>
    <property type="match status" value="1"/>
</dbReference>
<comment type="similarity">
    <text evidence="2">Belongs to the amino acid/polyamine transporter 2 family.</text>
</comment>
<dbReference type="EMBL" id="JAIFTH010000005">
    <property type="protein sequence ID" value="KAG9511383.1"/>
    <property type="molecule type" value="Genomic_DNA"/>
</dbReference>
<evidence type="ECO:0000256" key="2">
    <source>
        <dbReference type="ARBA" id="ARBA00008066"/>
    </source>
</evidence>
<dbReference type="InterPro" id="IPR013057">
    <property type="entry name" value="AA_transpt_TM"/>
</dbReference>
<gene>
    <name evidence="11" type="primary">slc32a1</name>
    <name evidence="11" type="ORF">GZH46_00046</name>
</gene>
<keyword evidence="5" id="KW-0532">Neurotransmitter transport</keyword>
<dbReference type="Pfam" id="PF01490">
    <property type="entry name" value="Aa_trans"/>
    <property type="match status" value="1"/>
</dbReference>
<accession>A0ABQ7SD88</accession>
<evidence type="ECO:0000256" key="3">
    <source>
        <dbReference type="ARBA" id="ARBA00022448"/>
    </source>
</evidence>
<dbReference type="PANTHER" id="PTHR22950:SF689">
    <property type="entry name" value="VESICULAR INHIBITORY AMINO ACID TRANSPORTER"/>
    <property type="match status" value="1"/>
</dbReference>
<organism evidence="11 12">
    <name type="scientific">Fragariocoptes setiger</name>
    <dbReference type="NCBI Taxonomy" id="1670756"/>
    <lineage>
        <taxon>Eukaryota</taxon>
        <taxon>Metazoa</taxon>
        <taxon>Ecdysozoa</taxon>
        <taxon>Arthropoda</taxon>
        <taxon>Chelicerata</taxon>
        <taxon>Arachnida</taxon>
        <taxon>Acari</taxon>
        <taxon>Acariformes</taxon>
        <taxon>Trombidiformes</taxon>
        <taxon>Prostigmata</taxon>
        <taxon>Eupodina</taxon>
        <taxon>Eriophyoidea</taxon>
        <taxon>Phytoptidae</taxon>
        <taxon>Fragariocoptes</taxon>
    </lineage>
</organism>